<evidence type="ECO:0000256" key="9">
    <source>
        <dbReference type="ARBA" id="ARBA00022786"/>
    </source>
</evidence>
<keyword evidence="19" id="KW-1185">Reference proteome</keyword>
<evidence type="ECO:0000256" key="5">
    <source>
        <dbReference type="ARBA" id="ARBA00022679"/>
    </source>
</evidence>
<keyword evidence="7" id="KW-0479">Metal-binding</keyword>
<dbReference type="InterPro" id="IPR001841">
    <property type="entry name" value="Znf_RING"/>
</dbReference>
<dbReference type="GO" id="GO:0008270">
    <property type="term" value="F:zinc ion binding"/>
    <property type="evidence" value="ECO:0007669"/>
    <property type="project" value="UniProtKB-KW"/>
</dbReference>
<dbReference type="SMART" id="SM00184">
    <property type="entry name" value="RING"/>
    <property type="match status" value="1"/>
</dbReference>
<reference evidence="18" key="1">
    <citation type="submission" date="2022-08" db="EMBL/GenBank/DDBJ databases">
        <authorList>
            <person name="Gutierrez-Valencia J."/>
        </authorList>
    </citation>
    <scope>NUCLEOTIDE SEQUENCE</scope>
</reference>
<dbReference type="CDD" id="cd16461">
    <property type="entry name" value="RING-H2_EL5-like"/>
    <property type="match status" value="1"/>
</dbReference>
<dbReference type="PANTHER" id="PTHR46913">
    <property type="entry name" value="RING-H2 FINGER PROTEIN ATL16"/>
    <property type="match status" value="1"/>
</dbReference>
<dbReference type="EC" id="2.3.2.27" evidence="4"/>
<feature type="transmembrane region" description="Helical" evidence="16">
    <location>
        <begin position="33"/>
        <end position="57"/>
    </location>
</feature>
<dbReference type="Pfam" id="PF13639">
    <property type="entry name" value="zf-RING_2"/>
    <property type="match status" value="1"/>
</dbReference>
<keyword evidence="10" id="KW-0862">Zinc</keyword>
<name>A0AAV0PFJ2_9ROSI</name>
<dbReference type="GO" id="GO:0061630">
    <property type="term" value="F:ubiquitin protein ligase activity"/>
    <property type="evidence" value="ECO:0007669"/>
    <property type="project" value="UniProtKB-EC"/>
</dbReference>
<comment type="catalytic activity">
    <reaction evidence="1">
        <text>S-ubiquitinyl-[E2 ubiquitin-conjugating enzyme]-L-cysteine + [acceptor protein]-L-lysine = [E2 ubiquitin-conjugating enzyme]-L-cysteine + N(6)-ubiquitinyl-[acceptor protein]-L-lysine.</text>
        <dbReference type="EC" id="2.3.2.27"/>
    </reaction>
</comment>
<dbReference type="InterPro" id="IPR013083">
    <property type="entry name" value="Znf_RING/FYVE/PHD"/>
</dbReference>
<evidence type="ECO:0000256" key="6">
    <source>
        <dbReference type="ARBA" id="ARBA00022692"/>
    </source>
</evidence>
<evidence type="ECO:0000256" key="1">
    <source>
        <dbReference type="ARBA" id="ARBA00000900"/>
    </source>
</evidence>
<keyword evidence="5" id="KW-0808">Transferase</keyword>
<dbReference type="Gene3D" id="3.30.40.10">
    <property type="entry name" value="Zinc/RING finger domain, C3HC4 (zinc finger)"/>
    <property type="match status" value="1"/>
</dbReference>
<comment type="caution">
    <text evidence="18">The sequence shown here is derived from an EMBL/GenBank/DDBJ whole genome shotgun (WGS) entry which is preliminary data.</text>
</comment>
<accession>A0AAV0PFJ2</accession>
<protein>
    <recommendedName>
        <fullName evidence="4">RING-type E3 ubiquitin transferase</fullName>
        <ecNumber evidence="4">2.3.2.27</ecNumber>
    </recommendedName>
</protein>
<evidence type="ECO:0000313" key="18">
    <source>
        <dbReference type="EMBL" id="CAI0469302.1"/>
    </source>
</evidence>
<dbReference type="Proteomes" id="UP001154282">
    <property type="component" value="Unassembled WGS sequence"/>
</dbReference>
<sequence>MDDSPQSDYYATATDLAASQPSGTTPSSPTSSIVTPLLISFAGVTLTLLVLLAYHFLIVKFCLRRQGAGGCGKKGVDGRVLNAIPILTYSKEDEKNNNGAATTTASDDCVICIVELEEGATVRFLPSCGHVFHAACVDHWFSAHSSCPTCRAPVVLPPPTLSGRRDDVMKPRDTRNAAAGGCDSH</sequence>
<evidence type="ECO:0000256" key="13">
    <source>
        <dbReference type="ARBA" id="ARBA00024209"/>
    </source>
</evidence>
<dbReference type="PROSITE" id="PS50089">
    <property type="entry name" value="ZF_RING_2"/>
    <property type="match status" value="1"/>
</dbReference>
<evidence type="ECO:0000256" key="8">
    <source>
        <dbReference type="ARBA" id="ARBA00022771"/>
    </source>
</evidence>
<dbReference type="SUPFAM" id="SSF57850">
    <property type="entry name" value="RING/U-box"/>
    <property type="match status" value="1"/>
</dbReference>
<feature type="compositionally biased region" description="Basic and acidic residues" evidence="15">
    <location>
        <begin position="163"/>
        <end position="175"/>
    </location>
</feature>
<comment type="subcellular location">
    <subcellularLocation>
        <location evidence="2">Membrane</location>
        <topology evidence="2">Single-pass membrane protein</topology>
    </subcellularLocation>
</comment>
<keyword evidence="11 16" id="KW-1133">Transmembrane helix</keyword>
<proteinExistence type="inferred from homology"/>
<keyword evidence="8 14" id="KW-0863">Zinc-finger</keyword>
<dbReference type="GO" id="GO:0016020">
    <property type="term" value="C:membrane"/>
    <property type="evidence" value="ECO:0007669"/>
    <property type="project" value="UniProtKB-SubCell"/>
</dbReference>
<evidence type="ECO:0000256" key="3">
    <source>
        <dbReference type="ARBA" id="ARBA00004906"/>
    </source>
</evidence>
<evidence type="ECO:0000256" key="11">
    <source>
        <dbReference type="ARBA" id="ARBA00022989"/>
    </source>
</evidence>
<dbReference type="InterPro" id="IPR044600">
    <property type="entry name" value="ATL1/ATL16-like"/>
</dbReference>
<evidence type="ECO:0000256" key="12">
    <source>
        <dbReference type="ARBA" id="ARBA00023136"/>
    </source>
</evidence>
<feature type="region of interest" description="Disordered" evidence="15">
    <location>
        <begin position="161"/>
        <end position="185"/>
    </location>
</feature>
<evidence type="ECO:0000256" key="7">
    <source>
        <dbReference type="ARBA" id="ARBA00022723"/>
    </source>
</evidence>
<keyword evidence="9" id="KW-0833">Ubl conjugation pathway</keyword>
<dbReference type="GO" id="GO:0016567">
    <property type="term" value="P:protein ubiquitination"/>
    <property type="evidence" value="ECO:0007669"/>
    <property type="project" value="InterPro"/>
</dbReference>
<evidence type="ECO:0000256" key="10">
    <source>
        <dbReference type="ARBA" id="ARBA00022833"/>
    </source>
</evidence>
<evidence type="ECO:0000256" key="15">
    <source>
        <dbReference type="SAM" id="MobiDB-lite"/>
    </source>
</evidence>
<gene>
    <name evidence="18" type="ORF">LITE_LOCUS38124</name>
</gene>
<keyword evidence="6 16" id="KW-0812">Transmembrane</keyword>
<evidence type="ECO:0000256" key="2">
    <source>
        <dbReference type="ARBA" id="ARBA00004167"/>
    </source>
</evidence>
<dbReference type="AlphaFoldDB" id="A0AAV0PFJ2"/>
<dbReference type="PANTHER" id="PTHR46913:SF1">
    <property type="entry name" value="RING-H2 FINGER PROTEIN ATL16"/>
    <property type="match status" value="1"/>
</dbReference>
<comment type="pathway">
    <text evidence="3">Protein modification; protein ubiquitination.</text>
</comment>
<evidence type="ECO:0000256" key="16">
    <source>
        <dbReference type="SAM" id="Phobius"/>
    </source>
</evidence>
<evidence type="ECO:0000256" key="14">
    <source>
        <dbReference type="PROSITE-ProRule" id="PRU00175"/>
    </source>
</evidence>
<evidence type="ECO:0000259" key="17">
    <source>
        <dbReference type="PROSITE" id="PS50089"/>
    </source>
</evidence>
<organism evidence="18 19">
    <name type="scientific">Linum tenue</name>
    <dbReference type="NCBI Taxonomy" id="586396"/>
    <lineage>
        <taxon>Eukaryota</taxon>
        <taxon>Viridiplantae</taxon>
        <taxon>Streptophyta</taxon>
        <taxon>Embryophyta</taxon>
        <taxon>Tracheophyta</taxon>
        <taxon>Spermatophyta</taxon>
        <taxon>Magnoliopsida</taxon>
        <taxon>eudicotyledons</taxon>
        <taxon>Gunneridae</taxon>
        <taxon>Pentapetalae</taxon>
        <taxon>rosids</taxon>
        <taxon>fabids</taxon>
        <taxon>Malpighiales</taxon>
        <taxon>Linaceae</taxon>
        <taxon>Linum</taxon>
    </lineage>
</organism>
<keyword evidence="12 16" id="KW-0472">Membrane</keyword>
<feature type="domain" description="RING-type" evidence="17">
    <location>
        <begin position="109"/>
        <end position="151"/>
    </location>
</feature>
<evidence type="ECO:0000256" key="4">
    <source>
        <dbReference type="ARBA" id="ARBA00012483"/>
    </source>
</evidence>
<dbReference type="EMBL" id="CAMGYJ010000008">
    <property type="protein sequence ID" value="CAI0469302.1"/>
    <property type="molecule type" value="Genomic_DNA"/>
</dbReference>
<comment type="similarity">
    <text evidence="13">Belongs to the RING-type zinc finger family. ATL subfamily.</text>
</comment>
<evidence type="ECO:0000313" key="19">
    <source>
        <dbReference type="Proteomes" id="UP001154282"/>
    </source>
</evidence>